<feature type="transmembrane region" description="Helical" evidence="4">
    <location>
        <begin position="319"/>
        <end position="337"/>
    </location>
</feature>
<evidence type="ECO:0000313" key="6">
    <source>
        <dbReference type="EnsemblMetazoa" id="OVOC6303.2"/>
    </source>
</evidence>
<dbReference type="GO" id="GO:0005783">
    <property type="term" value="C:endoplasmic reticulum"/>
    <property type="evidence" value="ECO:0007669"/>
    <property type="project" value="EnsemblMetazoa"/>
</dbReference>
<dbReference type="InterPro" id="IPR002123">
    <property type="entry name" value="Plipid/glycerol_acylTrfase"/>
</dbReference>
<name>A0A2K6W8M4_ONCVO</name>
<keyword evidence="4" id="KW-1133">Transmembrane helix</keyword>
<evidence type="ECO:0000256" key="3">
    <source>
        <dbReference type="ARBA" id="ARBA00023315"/>
    </source>
</evidence>
<dbReference type="GO" id="GO:0016746">
    <property type="term" value="F:acyltransferase activity"/>
    <property type="evidence" value="ECO:0007669"/>
    <property type="project" value="UniProtKB-KW"/>
</dbReference>
<dbReference type="OMA" id="MDRAISY"/>
<organism evidence="6 7">
    <name type="scientific">Onchocerca volvulus</name>
    <dbReference type="NCBI Taxonomy" id="6282"/>
    <lineage>
        <taxon>Eukaryota</taxon>
        <taxon>Metazoa</taxon>
        <taxon>Ecdysozoa</taxon>
        <taxon>Nematoda</taxon>
        <taxon>Chromadorea</taxon>
        <taxon>Rhabditida</taxon>
        <taxon>Spirurina</taxon>
        <taxon>Spiruromorpha</taxon>
        <taxon>Filarioidea</taxon>
        <taxon>Onchocercidae</taxon>
        <taxon>Onchocerca</taxon>
    </lineage>
</organism>
<dbReference type="GO" id="GO:0036149">
    <property type="term" value="P:phosphatidylinositol acyl-chain remodeling"/>
    <property type="evidence" value="ECO:0007669"/>
    <property type="project" value="TreeGrafter"/>
</dbReference>
<protein>
    <submittedName>
        <fullName evidence="6">PlsC domain-containing protein</fullName>
    </submittedName>
</protein>
<dbReference type="PANTHER" id="PTHR10983">
    <property type="entry name" value="1-ACYLGLYCEROL-3-PHOSPHATE ACYLTRANSFERASE-RELATED"/>
    <property type="match status" value="1"/>
</dbReference>
<dbReference type="CDD" id="cd07990">
    <property type="entry name" value="LPLAT_LCLAT1-like"/>
    <property type="match status" value="1"/>
</dbReference>
<keyword evidence="4" id="KW-0472">Membrane</keyword>
<dbReference type="EnsemblMetazoa" id="OVOC6303.2">
    <property type="protein sequence ID" value="OVOC6303.2"/>
    <property type="gene ID" value="WBGene00243112"/>
</dbReference>
<reference evidence="7" key="1">
    <citation type="submission" date="2013-10" db="EMBL/GenBank/DDBJ databases">
        <title>Genome sequencing of Onchocerca volvulus.</title>
        <authorList>
            <person name="Cotton J."/>
            <person name="Tsai J."/>
            <person name="Stanley E."/>
            <person name="Tracey A."/>
            <person name="Holroyd N."/>
            <person name="Lustigman S."/>
            <person name="Berriman M."/>
        </authorList>
    </citation>
    <scope>NUCLEOTIDE SEQUENCE</scope>
</reference>
<dbReference type="GO" id="GO:0002009">
    <property type="term" value="P:morphogenesis of an epithelium"/>
    <property type="evidence" value="ECO:0007669"/>
    <property type="project" value="EnsemblMetazoa"/>
</dbReference>
<evidence type="ECO:0000256" key="2">
    <source>
        <dbReference type="ARBA" id="ARBA00022679"/>
    </source>
</evidence>
<evidence type="ECO:0000259" key="5">
    <source>
        <dbReference type="SMART" id="SM00563"/>
    </source>
</evidence>
<evidence type="ECO:0000256" key="1">
    <source>
        <dbReference type="ARBA" id="ARBA00008655"/>
    </source>
</evidence>
<dbReference type="Pfam" id="PF01553">
    <property type="entry name" value="Acyltransferase"/>
    <property type="match status" value="1"/>
</dbReference>
<keyword evidence="2" id="KW-0808">Transferase</keyword>
<dbReference type="InterPro" id="IPR032098">
    <property type="entry name" value="Acyltransf_C"/>
</dbReference>
<dbReference type="Pfam" id="PF16076">
    <property type="entry name" value="Acyltransf_C"/>
    <property type="match status" value="1"/>
</dbReference>
<dbReference type="STRING" id="6282.A0A2K6W8M4"/>
<feature type="transmembrane region" description="Helical" evidence="4">
    <location>
        <begin position="12"/>
        <end position="34"/>
    </location>
</feature>
<comment type="similarity">
    <text evidence="1">Belongs to the 1-acyl-sn-glycerol-3-phosphate acyltransferase family.</text>
</comment>
<keyword evidence="3" id="KW-0012">Acyltransferase</keyword>
<keyword evidence="4" id="KW-0812">Transmembrane</keyword>
<reference evidence="6" key="2">
    <citation type="submission" date="2018-02" db="UniProtKB">
        <authorList>
            <consortium name="EnsemblMetazoa"/>
        </authorList>
    </citation>
    <scope>IDENTIFICATION</scope>
</reference>
<keyword evidence="7" id="KW-1185">Reference proteome</keyword>
<evidence type="ECO:0000313" key="7">
    <source>
        <dbReference type="Proteomes" id="UP000024404"/>
    </source>
</evidence>
<sequence length="384" mass="45818">MKFLRYIFRPLLGIIFALILLLTSFFGNSVIMLTLPMLFFNRHYQWRLLIDRSISFWIIIPIALLEYIFGMEIKVTGDMIDYDYPAIIIMNHRTRLDWMYFWVALFKINPWLLTSSKIALKAELRYMPAAGFAMEANQFIFLDRKIKTDKERISEAIHYYASIGNNYQILLFPEGTDKTSNTTMKSNVYAKKNGLKQLNNLIYPRSAGFIHFIKEMRRHNYIECIYDVTIAYPVNIVQSEVGLFLTGRIPQKVLFHIERIDLSCIPLKDHDIAQWINELWIAKDEKLDLFYSQQSPRIHFPNDRNKFVWKDDNPLHKMVKLLTLCFWSLMTAFWFYHLTFLRFVQVLFGYFIFLSAYVYAKYGGIQRMVYIKWWHVVKAETINL</sequence>
<dbReference type="SUPFAM" id="SSF69593">
    <property type="entry name" value="Glycerol-3-phosphate (1)-acyltransferase"/>
    <property type="match status" value="1"/>
</dbReference>
<feature type="transmembrane region" description="Helical" evidence="4">
    <location>
        <begin position="54"/>
        <end position="75"/>
    </location>
</feature>
<dbReference type="EnsemblMetazoa" id="OVOC6303.1">
    <property type="protein sequence ID" value="OVOC6303.1"/>
    <property type="gene ID" value="WBGene00243112"/>
</dbReference>
<feature type="transmembrane region" description="Helical" evidence="4">
    <location>
        <begin position="343"/>
        <end position="360"/>
    </location>
</feature>
<dbReference type="AlphaFoldDB" id="A0A2K6W8M4"/>
<dbReference type="Proteomes" id="UP000024404">
    <property type="component" value="Unassembled WGS sequence"/>
</dbReference>
<dbReference type="SMART" id="SM00563">
    <property type="entry name" value="PlsC"/>
    <property type="match status" value="1"/>
</dbReference>
<dbReference type="PANTHER" id="PTHR10983:SF20">
    <property type="entry name" value="LYSOPHOSPHATIDYLINOSITOL ACYLTRANSFERASE 10"/>
    <property type="match status" value="1"/>
</dbReference>
<evidence type="ECO:0000256" key="4">
    <source>
        <dbReference type="SAM" id="Phobius"/>
    </source>
</evidence>
<accession>A0A2K6W8M4</accession>
<feature type="domain" description="Phospholipid/glycerol acyltransferase" evidence="5">
    <location>
        <begin position="86"/>
        <end position="210"/>
    </location>
</feature>
<proteinExistence type="inferred from homology"/>
<dbReference type="EMBL" id="CMVM020000170">
    <property type="status" value="NOT_ANNOTATED_CDS"/>
    <property type="molecule type" value="Genomic_DNA"/>
</dbReference>